<evidence type="ECO:0008006" key="3">
    <source>
        <dbReference type="Google" id="ProtNLM"/>
    </source>
</evidence>
<protein>
    <recommendedName>
        <fullName evidence="3">Pre-toxin TG domain-containing protein</fullName>
    </recommendedName>
</protein>
<comment type="caution">
    <text evidence="1">The sequence shown here is derived from an EMBL/GenBank/DDBJ whole genome shotgun (WGS) entry which is preliminary data.</text>
</comment>
<dbReference type="AlphaFoldDB" id="A0AB36JNF4"/>
<feature type="non-terminal residue" evidence="1">
    <location>
        <position position="1"/>
    </location>
</feature>
<dbReference type="Proteomes" id="UP000187323">
    <property type="component" value="Unassembled WGS sequence"/>
</dbReference>
<name>A0AB36JNF4_9BACL</name>
<gene>
    <name evidence="1" type="ORF">BSK47_03175</name>
</gene>
<dbReference type="EMBL" id="MPTO01000002">
    <property type="protein sequence ID" value="OME24219.1"/>
    <property type="molecule type" value="Genomic_DNA"/>
</dbReference>
<evidence type="ECO:0000313" key="2">
    <source>
        <dbReference type="Proteomes" id="UP000187323"/>
    </source>
</evidence>
<reference evidence="1 2" key="1">
    <citation type="submission" date="2016-10" db="EMBL/GenBank/DDBJ databases">
        <title>Paenibacillus species isolates.</title>
        <authorList>
            <person name="Beno S.M."/>
        </authorList>
    </citation>
    <scope>NUCLEOTIDE SEQUENCE [LARGE SCALE GENOMIC DNA]</scope>
    <source>
        <strain evidence="1 2">FSL H7-0918</strain>
    </source>
</reference>
<evidence type="ECO:0000313" key="1">
    <source>
        <dbReference type="EMBL" id="OME24219.1"/>
    </source>
</evidence>
<proteinExistence type="predicted"/>
<sequence>TKIRLVSQDTNRLYLQLRGQTNNWGGIPLGSDLIRAQTLINELTVEAEKLEDIIRLAVKGVQGAQDENKRQADQLFQQFSTLGGMFGKLGGGNASGQFPIPTYAQKMVKNLITSVAALMGRDELNSDPLVQKLQITVKNSGLGTIDSITAQSKLKDIYQARDQIAKAQTAYKVYQAFGNKTQMEAMHKLAEDARQKLKYLGIDEVHYQAGKDLSGYFKKPVVKACDYDPSITTSSVPLVQNESYLLMLRMAMETGEQGAWAKRQLVGERLNIPPMELPDGTPITAYNNRNEITLNYFNAHVLKPNETNSLSVYYSWLESTYGMTEWRKKVVQADAVTRAFVGSLIEENVMGVVDTVTFTFHFVIDPEKTTQEMADTASYIMEHPEVLAEAAKKMYHNFNEGTPEEKASMLGAAASVLVPGLSVTKGTKVGKVADGVQDFATKAMEGVKDLNKVIQNSGHLAELPKFKPFLSTPEGVPFSIGKIPLDSNPLPKTFVQEHYINEMNGFGDVKGGKIEGTGKGQTDHRLVDQFDEAENFIGKRTQSEIDALAHDPAHAGSTRQIDIEKGKHEARVGLELEEMKKLDGPIARDPSGKAEFIDAKGQAWDVKSFNSNYPPKKGGYKLSSAMRSINKSLSEGENVILDVTNLSIENKAELLHEISIQGFIDKVVTWP</sequence>
<organism evidence="1 2">
    <name type="scientific">Paenibacillus odorifer</name>
    <dbReference type="NCBI Taxonomy" id="189426"/>
    <lineage>
        <taxon>Bacteria</taxon>
        <taxon>Bacillati</taxon>
        <taxon>Bacillota</taxon>
        <taxon>Bacilli</taxon>
        <taxon>Bacillales</taxon>
        <taxon>Paenibacillaceae</taxon>
        <taxon>Paenibacillus</taxon>
    </lineage>
</organism>
<accession>A0AB36JNF4</accession>